<name>A0A423MKB3_PSEFL</name>
<evidence type="ECO:0000313" key="1">
    <source>
        <dbReference type="EMBL" id="RON85038.1"/>
    </source>
</evidence>
<dbReference type="Proteomes" id="UP000285378">
    <property type="component" value="Unassembled WGS sequence"/>
</dbReference>
<organism evidence="1 2">
    <name type="scientific">Pseudomonas fluorescens</name>
    <dbReference type="NCBI Taxonomy" id="294"/>
    <lineage>
        <taxon>Bacteria</taxon>
        <taxon>Pseudomonadati</taxon>
        <taxon>Pseudomonadota</taxon>
        <taxon>Gammaproteobacteria</taxon>
        <taxon>Pseudomonadales</taxon>
        <taxon>Pseudomonadaceae</taxon>
        <taxon>Pseudomonas</taxon>
    </lineage>
</organism>
<protein>
    <submittedName>
        <fullName evidence="1">Uncharacterized protein</fullName>
    </submittedName>
</protein>
<accession>A0A423MKB3</accession>
<proteinExistence type="predicted"/>
<reference evidence="1 2" key="1">
    <citation type="submission" date="2016-10" db="EMBL/GenBank/DDBJ databases">
        <title>Comparative genome analysis of multiple Pseudomonas spp. focuses on biocontrol and plant growth promoting traits.</title>
        <authorList>
            <person name="Tao X.-Y."/>
            <person name="Taylor C.G."/>
        </authorList>
    </citation>
    <scope>NUCLEOTIDE SEQUENCE [LARGE SCALE GENOMIC DNA]</scope>
    <source>
        <strain evidence="1 2">28B5</strain>
    </source>
</reference>
<dbReference type="RefSeq" id="WP_123448687.1">
    <property type="nucleotide sequence ID" value="NZ_MOBX01000003.1"/>
</dbReference>
<comment type="caution">
    <text evidence="1">The sequence shown here is derived from an EMBL/GenBank/DDBJ whole genome shotgun (WGS) entry which is preliminary data.</text>
</comment>
<sequence length="77" mass="8616">MECFICGTESSEVPSAGDYKQLACPKCGEYKLSGTAIALFKEHNWKFNIEFTRLWLETQRKGGTIPLISSERAATLI</sequence>
<dbReference type="EMBL" id="MOBX01000003">
    <property type="protein sequence ID" value="RON85038.1"/>
    <property type="molecule type" value="Genomic_DNA"/>
</dbReference>
<dbReference type="OrthoDB" id="6912229at2"/>
<evidence type="ECO:0000313" key="2">
    <source>
        <dbReference type="Proteomes" id="UP000285378"/>
    </source>
</evidence>
<dbReference type="AlphaFoldDB" id="A0A423MKB3"/>
<gene>
    <name evidence="1" type="ORF">BK670_03830</name>
</gene>